<evidence type="ECO:0000313" key="3">
    <source>
        <dbReference type="Proteomes" id="UP000607559"/>
    </source>
</evidence>
<dbReference type="Gene3D" id="2.40.160.10">
    <property type="entry name" value="Porin"/>
    <property type="match status" value="1"/>
</dbReference>
<organism evidence="2 3">
    <name type="scientific">Puia dinghuensis</name>
    <dbReference type="NCBI Taxonomy" id="1792502"/>
    <lineage>
        <taxon>Bacteria</taxon>
        <taxon>Pseudomonadati</taxon>
        <taxon>Bacteroidota</taxon>
        <taxon>Chitinophagia</taxon>
        <taxon>Chitinophagales</taxon>
        <taxon>Chitinophagaceae</taxon>
        <taxon>Puia</taxon>
    </lineage>
</organism>
<dbReference type="SUPFAM" id="SSF56935">
    <property type="entry name" value="Porins"/>
    <property type="match status" value="1"/>
</dbReference>
<dbReference type="Pfam" id="PF07396">
    <property type="entry name" value="Porin_O_P"/>
    <property type="match status" value="1"/>
</dbReference>
<gene>
    <name evidence="2" type="ORF">GCM10011511_07580</name>
</gene>
<dbReference type="AlphaFoldDB" id="A0A8J2XQY3"/>
<sequence>MRWTTTAILFFALLAGATITAHAQTTDDILKLMVRKGAITQQEADSLRRDYSVRQHREEEIADSFPLRLGRSLDLSGYTQAVWQSFSHPGKFYDGFSIKRARLDFQGHFASQFDYRLLFDFVGSSGASGTAPTGGALISPTLIEAYVTYKPFHFLHLKAGQMILAFSQENMTQDRNLDLIERSQVVNALVARKGDAAGGLVDSIGNQNGRDIGLQASGSLIRKQDTYFLDYSVQLLNGAGINTLDNNQSKDLDARLVIHPLKFLSIGGSYYNGNDRFTSSPTKDQKRIRWGTELALNYSGLSLKGEYIRGQEGNSSQVNHPGDAGLTVHEGWYGQAAYFFLPRRLQAVFRYDYYDPNTAKTQNRSTYYDLGMNYFFNVWTKLQVYYSLRDQQGPAINNNMFEAQLQLAF</sequence>
<evidence type="ECO:0000313" key="2">
    <source>
        <dbReference type="EMBL" id="GGA86986.1"/>
    </source>
</evidence>
<keyword evidence="3" id="KW-1185">Reference proteome</keyword>
<dbReference type="Proteomes" id="UP000607559">
    <property type="component" value="Unassembled WGS sequence"/>
</dbReference>
<name>A0A8J2XQY3_9BACT</name>
<dbReference type="InterPro" id="IPR023614">
    <property type="entry name" value="Porin_dom_sf"/>
</dbReference>
<evidence type="ECO:0000256" key="1">
    <source>
        <dbReference type="SAM" id="SignalP"/>
    </source>
</evidence>
<dbReference type="InterPro" id="IPR010870">
    <property type="entry name" value="Porin_O/P"/>
</dbReference>
<accession>A0A8J2XQY3</accession>
<keyword evidence="1" id="KW-0732">Signal</keyword>
<dbReference type="EMBL" id="BMJC01000001">
    <property type="protein sequence ID" value="GGA86986.1"/>
    <property type="molecule type" value="Genomic_DNA"/>
</dbReference>
<reference evidence="2" key="1">
    <citation type="journal article" date="2014" name="Int. J. Syst. Evol. Microbiol.">
        <title>Complete genome sequence of Corynebacterium casei LMG S-19264T (=DSM 44701T), isolated from a smear-ripened cheese.</title>
        <authorList>
            <consortium name="US DOE Joint Genome Institute (JGI-PGF)"/>
            <person name="Walter F."/>
            <person name="Albersmeier A."/>
            <person name="Kalinowski J."/>
            <person name="Ruckert C."/>
        </authorList>
    </citation>
    <scope>NUCLEOTIDE SEQUENCE</scope>
    <source>
        <strain evidence="2">CGMCC 1.15448</strain>
    </source>
</reference>
<dbReference type="RefSeq" id="WP_188928711.1">
    <property type="nucleotide sequence ID" value="NZ_BMJC01000001.1"/>
</dbReference>
<evidence type="ECO:0008006" key="4">
    <source>
        <dbReference type="Google" id="ProtNLM"/>
    </source>
</evidence>
<protein>
    <recommendedName>
        <fullName evidence="4">Porin</fullName>
    </recommendedName>
</protein>
<feature type="signal peptide" evidence="1">
    <location>
        <begin position="1"/>
        <end position="23"/>
    </location>
</feature>
<feature type="chain" id="PRO_5035231973" description="Porin" evidence="1">
    <location>
        <begin position="24"/>
        <end position="409"/>
    </location>
</feature>
<proteinExistence type="predicted"/>
<reference evidence="2" key="2">
    <citation type="submission" date="2020-09" db="EMBL/GenBank/DDBJ databases">
        <authorList>
            <person name="Sun Q."/>
            <person name="Zhou Y."/>
        </authorList>
    </citation>
    <scope>NUCLEOTIDE SEQUENCE</scope>
    <source>
        <strain evidence="2">CGMCC 1.15448</strain>
    </source>
</reference>
<comment type="caution">
    <text evidence="2">The sequence shown here is derived from an EMBL/GenBank/DDBJ whole genome shotgun (WGS) entry which is preliminary data.</text>
</comment>